<name>A0A9X3NIC2_9ACTN</name>
<dbReference type="AlphaFoldDB" id="A0A9X3NIC2"/>
<dbReference type="RefSeq" id="WP_270070996.1">
    <property type="nucleotide sequence ID" value="NZ_JAJAQC010000005.1"/>
</dbReference>
<protein>
    <submittedName>
        <fullName evidence="3">Uncharacterized protein</fullName>
    </submittedName>
</protein>
<evidence type="ECO:0000256" key="1">
    <source>
        <dbReference type="SAM" id="MobiDB-lite"/>
    </source>
</evidence>
<proteinExistence type="predicted"/>
<feature type="transmembrane region" description="Helical" evidence="2">
    <location>
        <begin position="311"/>
        <end position="330"/>
    </location>
</feature>
<evidence type="ECO:0000313" key="3">
    <source>
        <dbReference type="EMBL" id="MDA0563723.1"/>
    </source>
</evidence>
<keyword evidence="2" id="KW-0472">Membrane</keyword>
<evidence type="ECO:0000256" key="2">
    <source>
        <dbReference type="SAM" id="Phobius"/>
    </source>
</evidence>
<reference evidence="3" key="1">
    <citation type="submission" date="2021-10" db="EMBL/GenBank/DDBJ databases">
        <title>Streptomonospora sp. nov., isolated from mangrove soil.</title>
        <authorList>
            <person name="Chen X."/>
            <person name="Ge X."/>
            <person name="Liu W."/>
        </authorList>
    </citation>
    <scope>NUCLEOTIDE SEQUENCE</scope>
    <source>
        <strain evidence="3">S1-112</strain>
    </source>
</reference>
<feature type="region of interest" description="Disordered" evidence="1">
    <location>
        <begin position="144"/>
        <end position="312"/>
    </location>
</feature>
<evidence type="ECO:0000313" key="4">
    <source>
        <dbReference type="Proteomes" id="UP001140076"/>
    </source>
</evidence>
<gene>
    <name evidence="3" type="ORF">LG943_05160</name>
</gene>
<dbReference type="Proteomes" id="UP001140076">
    <property type="component" value="Unassembled WGS sequence"/>
</dbReference>
<keyword evidence="2" id="KW-0812">Transmembrane</keyword>
<feature type="compositionally biased region" description="Gly residues" evidence="1">
    <location>
        <begin position="192"/>
        <end position="202"/>
    </location>
</feature>
<accession>A0A9X3NIC2</accession>
<sequence>MSRGKRLPPTRFPLPLRLAAALPVGTLFVGSGLVGFAPPAAAASDAPVLNFAPTSATVDPGQPAETLLTVTPGQADPLTERVCLGDLTVDNGFTAEELTEAEPLATAVVSGKPDPKATTVEVKAWLTYAVIPADRDCADYTGPYSSSTQTFTPFTVTVRQPEPTPTPTPTTPPPDPPTSSSPPPSSPPPSHTGGGGSPSSGGGDRDPDRGDREDSGGRGGSGDGRGGSTAPPHSPVTTRDDLGAPEGRGGIDDLGDLGDGPADIPELPDGALPGLEPPSGDDPLADLPTVEPGDDASDGTSEVAARESSPASAVTPAVLLLFLLLLLLFSTPLAPARRVRTGPTAYRGRRRRK</sequence>
<keyword evidence="4" id="KW-1185">Reference proteome</keyword>
<feature type="compositionally biased region" description="Pro residues" evidence="1">
    <location>
        <begin position="162"/>
        <end position="190"/>
    </location>
</feature>
<feature type="compositionally biased region" description="Polar residues" evidence="1">
    <location>
        <begin position="144"/>
        <end position="158"/>
    </location>
</feature>
<comment type="caution">
    <text evidence="3">The sequence shown here is derived from an EMBL/GenBank/DDBJ whole genome shotgun (WGS) entry which is preliminary data.</text>
</comment>
<keyword evidence="2" id="KW-1133">Transmembrane helix</keyword>
<organism evidence="3 4">
    <name type="scientific">Streptomonospora mangrovi</name>
    <dbReference type="NCBI Taxonomy" id="2883123"/>
    <lineage>
        <taxon>Bacteria</taxon>
        <taxon>Bacillati</taxon>
        <taxon>Actinomycetota</taxon>
        <taxon>Actinomycetes</taxon>
        <taxon>Streptosporangiales</taxon>
        <taxon>Nocardiopsidaceae</taxon>
        <taxon>Streptomonospora</taxon>
    </lineage>
</organism>
<feature type="compositionally biased region" description="Basic and acidic residues" evidence="1">
    <location>
        <begin position="203"/>
        <end position="216"/>
    </location>
</feature>
<feature type="compositionally biased region" description="Gly residues" evidence="1">
    <location>
        <begin position="217"/>
        <end position="227"/>
    </location>
</feature>
<dbReference type="EMBL" id="JAJAQC010000005">
    <property type="protein sequence ID" value="MDA0563723.1"/>
    <property type="molecule type" value="Genomic_DNA"/>
</dbReference>